<dbReference type="Gene3D" id="2.10.260.10">
    <property type="match status" value="1"/>
</dbReference>
<name>A0A0R1YEI5_9LACO</name>
<evidence type="ECO:0000313" key="2">
    <source>
        <dbReference type="Proteomes" id="UP000051223"/>
    </source>
</evidence>
<dbReference type="STRING" id="1423754.FC39_GL000214"/>
<dbReference type="PATRIC" id="fig|1423754.3.peg.225"/>
<accession>A0A0R1YEI5</accession>
<evidence type="ECO:0000313" key="1">
    <source>
        <dbReference type="EMBL" id="KRM40730.1"/>
    </source>
</evidence>
<organism evidence="1 2">
    <name type="scientific">Lactobacillus hamsteri DSM 5661 = JCM 6256</name>
    <dbReference type="NCBI Taxonomy" id="1423754"/>
    <lineage>
        <taxon>Bacteria</taxon>
        <taxon>Bacillati</taxon>
        <taxon>Bacillota</taxon>
        <taxon>Bacilli</taxon>
        <taxon>Lactobacillales</taxon>
        <taxon>Lactobacillaceae</taxon>
        <taxon>Lactobacillus</taxon>
    </lineage>
</organism>
<dbReference type="EMBL" id="AZGI01000011">
    <property type="protein sequence ID" value="KRM40730.1"/>
    <property type="molecule type" value="Genomic_DNA"/>
</dbReference>
<sequence length="85" mass="10032">MKELKVRKIGNSVGSIFPKEWHVEEGAKLKYKIDNKNHQVIINLEPENIKHDRNLIEKSFEDFDKGDWISDKEMKAQFGKYGWGK</sequence>
<dbReference type="OrthoDB" id="2189846at2"/>
<protein>
    <recommendedName>
        <fullName evidence="3">Toxin-antitoxin system</fullName>
    </recommendedName>
</protein>
<dbReference type="Proteomes" id="UP000051223">
    <property type="component" value="Unassembled WGS sequence"/>
</dbReference>
<proteinExistence type="predicted"/>
<dbReference type="eggNOG" id="ENOG502ZG6R">
    <property type="taxonomic scope" value="Bacteria"/>
</dbReference>
<dbReference type="RefSeq" id="WP_025080570.1">
    <property type="nucleotide sequence ID" value="NZ_AZGI01000011.1"/>
</dbReference>
<keyword evidence="2" id="KW-1185">Reference proteome</keyword>
<dbReference type="AlphaFoldDB" id="A0A0R1YEI5"/>
<comment type="caution">
    <text evidence="1">The sequence shown here is derived from an EMBL/GenBank/DDBJ whole genome shotgun (WGS) entry which is preliminary data.</text>
</comment>
<evidence type="ECO:0008006" key="3">
    <source>
        <dbReference type="Google" id="ProtNLM"/>
    </source>
</evidence>
<reference evidence="1 2" key="1">
    <citation type="journal article" date="2015" name="Genome Announc.">
        <title>Expanding the biotechnology potential of lactobacilli through comparative genomics of 213 strains and associated genera.</title>
        <authorList>
            <person name="Sun Z."/>
            <person name="Harris H.M."/>
            <person name="McCann A."/>
            <person name="Guo C."/>
            <person name="Argimon S."/>
            <person name="Zhang W."/>
            <person name="Yang X."/>
            <person name="Jeffery I.B."/>
            <person name="Cooney J.C."/>
            <person name="Kagawa T.F."/>
            <person name="Liu W."/>
            <person name="Song Y."/>
            <person name="Salvetti E."/>
            <person name="Wrobel A."/>
            <person name="Rasinkangas P."/>
            <person name="Parkhill J."/>
            <person name="Rea M.C."/>
            <person name="O'Sullivan O."/>
            <person name="Ritari J."/>
            <person name="Douillard F.P."/>
            <person name="Paul Ross R."/>
            <person name="Yang R."/>
            <person name="Briner A.E."/>
            <person name="Felis G.E."/>
            <person name="de Vos W.M."/>
            <person name="Barrangou R."/>
            <person name="Klaenhammer T.R."/>
            <person name="Caufield P.W."/>
            <person name="Cui Y."/>
            <person name="Zhang H."/>
            <person name="O'Toole P.W."/>
        </authorList>
    </citation>
    <scope>NUCLEOTIDE SEQUENCE [LARGE SCALE GENOMIC DNA]</scope>
    <source>
        <strain evidence="1 2">DSM 5661</strain>
    </source>
</reference>
<gene>
    <name evidence="1" type="ORF">FC39_GL000214</name>
</gene>